<dbReference type="Pfam" id="PF02671">
    <property type="entry name" value="PAH"/>
    <property type="match status" value="1"/>
</dbReference>
<dbReference type="GO" id="GO:0006355">
    <property type="term" value="P:regulation of DNA-templated transcription"/>
    <property type="evidence" value="ECO:0007669"/>
    <property type="project" value="InterPro"/>
</dbReference>
<sequence>MDLSMFDDSIRFIMMLQDRLGVRTSASGGRMYLEFLDILHETRTEHISDISSMEKVGSLLRDYPDLLAEYNAFLSEGFSINSIPDGSKTLVILAAPFGSATYQYSQSKLEEWTFTPLNQGRNGSSPTFLRCTCRLNYEH</sequence>
<evidence type="ECO:0000256" key="3">
    <source>
        <dbReference type="PROSITE-ProRule" id="PRU00810"/>
    </source>
</evidence>
<dbReference type="SUPFAM" id="SSF47762">
    <property type="entry name" value="PAH2 domain"/>
    <property type="match status" value="1"/>
</dbReference>
<dbReference type="InterPro" id="IPR003822">
    <property type="entry name" value="PAH"/>
</dbReference>
<evidence type="ECO:0000256" key="1">
    <source>
        <dbReference type="ARBA" id="ARBA00004123"/>
    </source>
</evidence>
<evidence type="ECO:0000313" key="5">
    <source>
        <dbReference type="Proteomes" id="UP000053477"/>
    </source>
</evidence>
<name>A0A0H2R8I9_9AGAM</name>
<dbReference type="EMBL" id="KQ086126">
    <property type="protein sequence ID" value="KLO07672.1"/>
    <property type="molecule type" value="Genomic_DNA"/>
</dbReference>
<dbReference type="OrthoDB" id="10265969at2759"/>
<reference evidence="4 5" key="1">
    <citation type="submission" date="2015-04" db="EMBL/GenBank/DDBJ databases">
        <title>Complete genome sequence of Schizopora paradoxa KUC8140, a cosmopolitan wood degrader in East Asia.</title>
        <authorList>
            <consortium name="DOE Joint Genome Institute"/>
            <person name="Min B."/>
            <person name="Park H."/>
            <person name="Jang Y."/>
            <person name="Kim J.-J."/>
            <person name="Kim K.H."/>
            <person name="Pangilinan J."/>
            <person name="Lipzen A."/>
            <person name="Riley R."/>
            <person name="Grigoriev I.V."/>
            <person name="Spatafora J.W."/>
            <person name="Choi I.-G."/>
        </authorList>
    </citation>
    <scope>NUCLEOTIDE SEQUENCE [LARGE SCALE GENOMIC DNA]</scope>
    <source>
        <strain evidence="4 5">KUC8140</strain>
    </source>
</reference>
<accession>A0A0H2R8I9</accession>
<keyword evidence="2 3" id="KW-0539">Nucleus</keyword>
<dbReference type="AlphaFoldDB" id="A0A0H2R8I9"/>
<dbReference type="GO" id="GO:0005634">
    <property type="term" value="C:nucleus"/>
    <property type="evidence" value="ECO:0007669"/>
    <property type="project" value="UniProtKB-SubCell"/>
</dbReference>
<comment type="subcellular location">
    <subcellularLocation>
        <location evidence="1 3">Nucleus</location>
    </subcellularLocation>
</comment>
<dbReference type="Proteomes" id="UP000053477">
    <property type="component" value="Unassembled WGS sequence"/>
</dbReference>
<evidence type="ECO:0000256" key="2">
    <source>
        <dbReference type="ARBA" id="ARBA00023242"/>
    </source>
</evidence>
<protein>
    <submittedName>
        <fullName evidence="4">Uncharacterized protein</fullName>
    </submittedName>
</protein>
<proteinExistence type="predicted"/>
<dbReference type="Gene3D" id="1.20.1160.11">
    <property type="entry name" value="Paired amphipathic helix"/>
    <property type="match status" value="1"/>
</dbReference>
<dbReference type="InterPro" id="IPR036600">
    <property type="entry name" value="PAH_sf"/>
</dbReference>
<organism evidence="4 5">
    <name type="scientific">Schizopora paradoxa</name>
    <dbReference type="NCBI Taxonomy" id="27342"/>
    <lineage>
        <taxon>Eukaryota</taxon>
        <taxon>Fungi</taxon>
        <taxon>Dikarya</taxon>
        <taxon>Basidiomycota</taxon>
        <taxon>Agaricomycotina</taxon>
        <taxon>Agaricomycetes</taxon>
        <taxon>Hymenochaetales</taxon>
        <taxon>Schizoporaceae</taxon>
        <taxon>Schizopora</taxon>
    </lineage>
</organism>
<dbReference type="PROSITE" id="PS51477">
    <property type="entry name" value="PAH"/>
    <property type="match status" value="1"/>
</dbReference>
<keyword evidence="5" id="KW-1185">Reference proteome</keyword>
<gene>
    <name evidence="4" type="ORF">SCHPADRAFT_894470</name>
</gene>
<dbReference type="InParanoid" id="A0A0H2R8I9"/>
<evidence type="ECO:0000313" key="4">
    <source>
        <dbReference type="EMBL" id="KLO07672.1"/>
    </source>
</evidence>